<gene>
    <name evidence="1" type="ORF">K488DRAFT_81646</name>
</gene>
<keyword evidence="2" id="KW-1185">Reference proteome</keyword>
<organism evidence="1 2">
    <name type="scientific">Vararia minispora EC-137</name>
    <dbReference type="NCBI Taxonomy" id="1314806"/>
    <lineage>
        <taxon>Eukaryota</taxon>
        <taxon>Fungi</taxon>
        <taxon>Dikarya</taxon>
        <taxon>Basidiomycota</taxon>
        <taxon>Agaricomycotina</taxon>
        <taxon>Agaricomycetes</taxon>
        <taxon>Russulales</taxon>
        <taxon>Lachnocladiaceae</taxon>
        <taxon>Vararia</taxon>
    </lineage>
</organism>
<comment type="caution">
    <text evidence="1">The sequence shown here is derived from an EMBL/GenBank/DDBJ whole genome shotgun (WGS) entry which is preliminary data.</text>
</comment>
<reference evidence="1" key="1">
    <citation type="submission" date="2021-02" db="EMBL/GenBank/DDBJ databases">
        <authorList>
            <consortium name="DOE Joint Genome Institute"/>
            <person name="Ahrendt S."/>
            <person name="Looney B.P."/>
            <person name="Miyauchi S."/>
            <person name="Morin E."/>
            <person name="Drula E."/>
            <person name="Courty P.E."/>
            <person name="Chicoki N."/>
            <person name="Fauchery L."/>
            <person name="Kohler A."/>
            <person name="Kuo A."/>
            <person name="Labutti K."/>
            <person name="Pangilinan J."/>
            <person name="Lipzen A."/>
            <person name="Riley R."/>
            <person name="Andreopoulos W."/>
            <person name="He G."/>
            <person name="Johnson J."/>
            <person name="Barry K.W."/>
            <person name="Grigoriev I.V."/>
            <person name="Nagy L."/>
            <person name="Hibbett D."/>
            <person name="Henrissat B."/>
            <person name="Matheny P.B."/>
            <person name="Labbe J."/>
            <person name="Martin F."/>
        </authorList>
    </citation>
    <scope>NUCLEOTIDE SEQUENCE</scope>
    <source>
        <strain evidence="1">EC-137</strain>
    </source>
</reference>
<sequence length="384" mass="41732">MNSITVASILLFIVPMFALVSTATRVLSLSTPSQRSLPFFFLALAIAFIATTTGVLGVLQVQDPRHPSTNFMVGHDVSSACLKLLAGCATLYLIQEPSLLKGLAEPFNFYTRQRVISFLLLPAVLLFTSAGVSVAAAVRQSDRLTNVARSLLTAYFVTTFFSLGALLCSRKTKDELRSKLMWFALVIAQVVGVLVTTLEFSVPSELVVRTLFEVIWLVLTILVLQVFATPPPPTVLRSPVQCVLNTKLLGVPTVTRKGSPNHLSTASRIHRPSSPMTPTEDYLRDQDPFASPPPSTCLSCSFGDTDLEKLARSSMHDCASSDLDHALPTLVSPPLPRRGFAPTPLPTFPPELKAFAQVARDSSTATTHSLKDLPSTYHVLEMVH</sequence>
<protein>
    <submittedName>
        <fullName evidence="1">Uncharacterized protein</fullName>
    </submittedName>
</protein>
<dbReference type="Proteomes" id="UP000814128">
    <property type="component" value="Unassembled WGS sequence"/>
</dbReference>
<dbReference type="EMBL" id="MU273467">
    <property type="protein sequence ID" value="KAI0036905.1"/>
    <property type="molecule type" value="Genomic_DNA"/>
</dbReference>
<evidence type="ECO:0000313" key="2">
    <source>
        <dbReference type="Proteomes" id="UP000814128"/>
    </source>
</evidence>
<name>A0ACB8QZ25_9AGAM</name>
<accession>A0ACB8QZ25</accession>
<reference evidence="1" key="2">
    <citation type="journal article" date="2022" name="New Phytol.">
        <title>Evolutionary transition to the ectomycorrhizal habit in the genomes of a hyperdiverse lineage of mushroom-forming fungi.</title>
        <authorList>
            <person name="Looney B."/>
            <person name="Miyauchi S."/>
            <person name="Morin E."/>
            <person name="Drula E."/>
            <person name="Courty P.E."/>
            <person name="Kohler A."/>
            <person name="Kuo A."/>
            <person name="LaButti K."/>
            <person name="Pangilinan J."/>
            <person name="Lipzen A."/>
            <person name="Riley R."/>
            <person name="Andreopoulos W."/>
            <person name="He G."/>
            <person name="Johnson J."/>
            <person name="Nolan M."/>
            <person name="Tritt A."/>
            <person name="Barry K.W."/>
            <person name="Grigoriev I.V."/>
            <person name="Nagy L.G."/>
            <person name="Hibbett D."/>
            <person name="Henrissat B."/>
            <person name="Matheny P.B."/>
            <person name="Labbe J."/>
            <person name="Martin F.M."/>
        </authorList>
    </citation>
    <scope>NUCLEOTIDE SEQUENCE</scope>
    <source>
        <strain evidence="1">EC-137</strain>
    </source>
</reference>
<proteinExistence type="predicted"/>
<evidence type="ECO:0000313" key="1">
    <source>
        <dbReference type="EMBL" id="KAI0036905.1"/>
    </source>
</evidence>